<dbReference type="PROSITE" id="PS51257">
    <property type="entry name" value="PROKAR_LIPOPROTEIN"/>
    <property type="match status" value="1"/>
</dbReference>
<proteinExistence type="predicted"/>
<protein>
    <submittedName>
        <fullName evidence="1">DUF3575 domain-containing protein</fullName>
    </submittedName>
</protein>
<gene>
    <name evidence="1" type="ORF">IAC08_01100</name>
</gene>
<name>A0A9D9HJI9_9BACT</name>
<evidence type="ECO:0000313" key="2">
    <source>
        <dbReference type="Proteomes" id="UP000823617"/>
    </source>
</evidence>
<comment type="caution">
    <text evidence="1">The sequence shown here is derived from an EMBL/GenBank/DDBJ whole genome shotgun (WGS) entry which is preliminary data.</text>
</comment>
<dbReference type="AlphaFoldDB" id="A0A9D9HJI9"/>
<dbReference type="EMBL" id="JADIMK010000008">
    <property type="protein sequence ID" value="MBO8454986.1"/>
    <property type="molecule type" value="Genomic_DNA"/>
</dbReference>
<organism evidence="1 2">
    <name type="scientific">Candidatus Cryptobacteroides intestinigallinarum</name>
    <dbReference type="NCBI Taxonomy" id="2840767"/>
    <lineage>
        <taxon>Bacteria</taxon>
        <taxon>Pseudomonadati</taxon>
        <taxon>Bacteroidota</taxon>
        <taxon>Bacteroidia</taxon>
        <taxon>Bacteroidales</taxon>
        <taxon>Candidatus Cryptobacteroides</taxon>
    </lineage>
</organism>
<dbReference type="Proteomes" id="UP000823617">
    <property type="component" value="Unassembled WGS sequence"/>
</dbReference>
<accession>A0A9D9HJI9</accession>
<sequence>MKILEYFLSAAAAAMIGCIPCQARKFSASANLIGYACLGTLNAELSYSPARHWSVTAGARYNPWTFRTSGQRKQFQMRQQSYALGARFWPWHVYSGWWIAGKLQYQEYNMGGIISRRTEEGDRAGVGFTAGYAYMLSENLNLEFGLGFWGGVKKYTEYTCPTCGVTVASGIKGFILPDDLIVSISYVF</sequence>
<reference evidence="1" key="2">
    <citation type="journal article" date="2021" name="PeerJ">
        <title>Extensive microbial diversity within the chicken gut microbiome revealed by metagenomics and culture.</title>
        <authorList>
            <person name="Gilroy R."/>
            <person name="Ravi A."/>
            <person name="Getino M."/>
            <person name="Pursley I."/>
            <person name="Horton D.L."/>
            <person name="Alikhan N.F."/>
            <person name="Baker D."/>
            <person name="Gharbi K."/>
            <person name="Hall N."/>
            <person name="Watson M."/>
            <person name="Adriaenssens E.M."/>
            <person name="Foster-Nyarko E."/>
            <person name="Jarju S."/>
            <person name="Secka A."/>
            <person name="Antonio M."/>
            <person name="Oren A."/>
            <person name="Chaudhuri R.R."/>
            <person name="La Ragione R."/>
            <person name="Hildebrand F."/>
            <person name="Pallen M.J."/>
        </authorList>
    </citation>
    <scope>NUCLEOTIDE SEQUENCE</scope>
    <source>
        <strain evidence="1">B1-3475</strain>
    </source>
</reference>
<dbReference type="InterPro" id="IPR021958">
    <property type="entry name" value="DUF3575"/>
</dbReference>
<evidence type="ECO:0000313" key="1">
    <source>
        <dbReference type="EMBL" id="MBO8454986.1"/>
    </source>
</evidence>
<dbReference type="Pfam" id="PF12099">
    <property type="entry name" value="DUF3575"/>
    <property type="match status" value="1"/>
</dbReference>
<dbReference type="SUPFAM" id="SSF56935">
    <property type="entry name" value="Porins"/>
    <property type="match status" value="1"/>
</dbReference>
<reference evidence="1" key="1">
    <citation type="submission" date="2020-10" db="EMBL/GenBank/DDBJ databases">
        <authorList>
            <person name="Gilroy R."/>
        </authorList>
    </citation>
    <scope>NUCLEOTIDE SEQUENCE</scope>
    <source>
        <strain evidence="1">B1-3475</strain>
    </source>
</reference>